<sequence>MKNQTLQKGKKLNKKQLRTIIGGMLDCMQPVFCPSLPCEPSPDPNGCTTISMSCAQKVCRPEILP</sequence>
<dbReference type="Proteomes" id="UP000184364">
    <property type="component" value="Unassembled WGS sequence"/>
</dbReference>
<protein>
    <submittedName>
        <fullName evidence="1">Bacteriocin-type signal sequence-containing protein</fullName>
    </submittedName>
</protein>
<proteinExistence type="predicted"/>
<accession>A0A1M6RX42</accession>
<organism evidence="1 2">
    <name type="scientific">Chryseobacterium polytrichastri</name>
    <dbReference type="NCBI Taxonomy" id="1302687"/>
    <lineage>
        <taxon>Bacteria</taxon>
        <taxon>Pseudomonadati</taxon>
        <taxon>Bacteroidota</taxon>
        <taxon>Flavobacteriia</taxon>
        <taxon>Flavobacteriales</taxon>
        <taxon>Weeksellaceae</taxon>
        <taxon>Chryseobacterium group</taxon>
        <taxon>Chryseobacterium</taxon>
    </lineage>
</organism>
<dbReference type="RefSeq" id="WP_073290715.1">
    <property type="nucleotide sequence ID" value="NZ_FRAV01000003.1"/>
</dbReference>
<gene>
    <name evidence="1" type="ORF">SAMN05444267_100398</name>
</gene>
<evidence type="ECO:0000313" key="2">
    <source>
        <dbReference type="Proteomes" id="UP000184364"/>
    </source>
</evidence>
<dbReference type="EMBL" id="FRAV01000003">
    <property type="protein sequence ID" value="SHK36857.1"/>
    <property type="molecule type" value="Genomic_DNA"/>
</dbReference>
<dbReference type="AlphaFoldDB" id="A0A1M6RX42"/>
<keyword evidence="2" id="KW-1185">Reference proteome</keyword>
<evidence type="ECO:0000313" key="1">
    <source>
        <dbReference type="EMBL" id="SHK36857.1"/>
    </source>
</evidence>
<reference evidence="2" key="1">
    <citation type="submission" date="2016-11" db="EMBL/GenBank/DDBJ databases">
        <authorList>
            <person name="Varghese N."/>
            <person name="Submissions S."/>
        </authorList>
    </citation>
    <scope>NUCLEOTIDE SEQUENCE [LARGE SCALE GENOMIC DNA]</scope>
    <source>
        <strain evidence="2">DSM 26899</strain>
    </source>
</reference>
<dbReference type="OrthoDB" id="1190610at2"/>
<name>A0A1M6RX42_9FLAO</name>